<comment type="caution">
    <text evidence="1">The sequence shown here is derived from an EMBL/GenBank/DDBJ whole genome shotgun (WGS) entry which is preliminary data.</text>
</comment>
<evidence type="ECO:0000313" key="2">
    <source>
        <dbReference type="Proteomes" id="UP001183619"/>
    </source>
</evidence>
<evidence type="ECO:0008006" key="3">
    <source>
        <dbReference type="Google" id="ProtNLM"/>
    </source>
</evidence>
<evidence type="ECO:0000313" key="1">
    <source>
        <dbReference type="EMBL" id="MDR7354775.1"/>
    </source>
</evidence>
<dbReference type="RefSeq" id="WP_290260123.1">
    <property type="nucleotide sequence ID" value="NZ_BAAAJS010000071.1"/>
</dbReference>
<protein>
    <recommendedName>
        <fullName evidence="3">Transposase DDE domain-containing protein</fullName>
    </recommendedName>
</protein>
<sequence length="116" mass="13356">MATVEKPLVIDIDATLITVHSSECEELKFLFTRAPKGKPEINLIEHWAGSKAKWFLVELSSLRLWQRRHSNHQGQHKYFAQRIGWQSTNSQVDKTTPTVATVLICMMQPRQKLAQT</sequence>
<accession>A0ABU2B847</accession>
<proteinExistence type="predicted"/>
<keyword evidence="2" id="KW-1185">Reference proteome</keyword>
<gene>
    <name evidence="1" type="ORF">J2S37_001313</name>
</gene>
<dbReference type="EMBL" id="JAVDYF010000001">
    <property type="protein sequence ID" value="MDR7354775.1"/>
    <property type="molecule type" value="Genomic_DNA"/>
</dbReference>
<organism evidence="1 2">
    <name type="scientific">Corynebacterium felinum</name>
    <dbReference type="NCBI Taxonomy" id="131318"/>
    <lineage>
        <taxon>Bacteria</taxon>
        <taxon>Bacillati</taxon>
        <taxon>Actinomycetota</taxon>
        <taxon>Actinomycetes</taxon>
        <taxon>Mycobacteriales</taxon>
        <taxon>Corynebacteriaceae</taxon>
        <taxon>Corynebacterium</taxon>
    </lineage>
</organism>
<reference evidence="1 2" key="1">
    <citation type="submission" date="2023-07" db="EMBL/GenBank/DDBJ databases">
        <title>Sequencing the genomes of 1000 actinobacteria strains.</title>
        <authorList>
            <person name="Klenk H.-P."/>
        </authorList>
    </citation>
    <scope>NUCLEOTIDE SEQUENCE [LARGE SCALE GENOMIC DNA]</scope>
    <source>
        <strain evidence="1 2">DSM 44508</strain>
    </source>
</reference>
<dbReference type="Proteomes" id="UP001183619">
    <property type="component" value="Unassembled WGS sequence"/>
</dbReference>
<name>A0ABU2B847_9CORY</name>